<dbReference type="Proteomes" id="UP000183376">
    <property type="component" value="Chromosome I"/>
</dbReference>
<evidence type="ECO:0000313" key="3">
    <source>
        <dbReference type="Proteomes" id="UP000183376"/>
    </source>
</evidence>
<protein>
    <recommendedName>
        <fullName evidence="4">Secreted protein</fullName>
    </recommendedName>
</protein>
<keyword evidence="3" id="KW-1185">Reference proteome</keyword>
<dbReference type="STRING" id="211114.SAMN04489726_7608"/>
<organism evidence="2 3">
    <name type="scientific">Allokutzneria albata</name>
    <name type="common">Kibdelosporangium albatum</name>
    <dbReference type="NCBI Taxonomy" id="211114"/>
    <lineage>
        <taxon>Bacteria</taxon>
        <taxon>Bacillati</taxon>
        <taxon>Actinomycetota</taxon>
        <taxon>Actinomycetes</taxon>
        <taxon>Pseudonocardiales</taxon>
        <taxon>Pseudonocardiaceae</taxon>
        <taxon>Allokutzneria</taxon>
    </lineage>
</organism>
<keyword evidence="1" id="KW-0732">Signal</keyword>
<accession>A0A1H0D6D7</accession>
<evidence type="ECO:0000313" key="2">
    <source>
        <dbReference type="EMBL" id="SDN65639.1"/>
    </source>
</evidence>
<evidence type="ECO:0008006" key="4">
    <source>
        <dbReference type="Google" id="ProtNLM"/>
    </source>
</evidence>
<proteinExistence type="predicted"/>
<reference evidence="2 3" key="1">
    <citation type="submission" date="2016-10" db="EMBL/GenBank/DDBJ databases">
        <authorList>
            <person name="de Groot N.N."/>
        </authorList>
    </citation>
    <scope>NUCLEOTIDE SEQUENCE [LARGE SCALE GENOMIC DNA]</scope>
    <source>
        <strain evidence="2 3">DSM 44149</strain>
    </source>
</reference>
<feature type="chain" id="PRO_5039714557" description="Secreted protein" evidence="1">
    <location>
        <begin position="26"/>
        <end position="388"/>
    </location>
</feature>
<sequence length="388" mass="41418">MRRMASLTVAVLLTAGAVVPAAAAAADLTQISHTRYKLTEGGSFARYAPRVSALDGKLRRASFASVLADGNRAGRPLCRPTGISGAIGFCWQAGGDTDDKQWYPQGITGSWDASASGSYGGHKAMLVSWHSDNAPTPKGARISFVDYDDPAKVTYRHVLLVEPTSTDTFGPVKIHAGGIAWVGDHLYVADTKRGFRVFDLRHLWRTEADPSKSKIGKGSDGKYYAYDYRYVLPQVGSYGQSGNGSCSVSPPVTAPLCFSFVGLDRSTPTPSLIAGEYYFDGKGGSRLTRWALNAENKLADETAAAAYRSAHPKVQGALAYKDTYLLSTSSNSTTAGVLYRSRVGAASSTSHLPPGPEDLSYQASAKRLWALTEHPGNRQVIGIPLNLG</sequence>
<feature type="signal peptide" evidence="1">
    <location>
        <begin position="1"/>
        <end position="25"/>
    </location>
</feature>
<name>A0A1H0D6D7_ALLAB</name>
<evidence type="ECO:0000256" key="1">
    <source>
        <dbReference type="SAM" id="SignalP"/>
    </source>
</evidence>
<dbReference type="eggNOG" id="ENOG502ZAMQ">
    <property type="taxonomic scope" value="Bacteria"/>
</dbReference>
<gene>
    <name evidence="2" type="ORF">SAMN04489726_7608</name>
</gene>
<dbReference type="EMBL" id="LT629701">
    <property type="protein sequence ID" value="SDN65639.1"/>
    <property type="molecule type" value="Genomic_DNA"/>
</dbReference>
<dbReference type="AlphaFoldDB" id="A0A1H0D6D7"/>